<evidence type="ECO:0000256" key="3">
    <source>
        <dbReference type="SAM" id="SignalP"/>
    </source>
</evidence>
<keyword evidence="2" id="KW-0812">Transmembrane</keyword>
<feature type="region of interest" description="Disordered" evidence="1">
    <location>
        <begin position="436"/>
        <end position="455"/>
    </location>
</feature>
<feature type="compositionally biased region" description="Basic and acidic residues" evidence="1">
    <location>
        <begin position="478"/>
        <end position="488"/>
    </location>
</feature>
<accession>A0ABM0JEM9</accession>
<feature type="chain" id="PRO_5047396612" evidence="3">
    <location>
        <begin position="24"/>
        <end position="526"/>
    </location>
</feature>
<reference evidence="5" key="1">
    <citation type="submission" date="2025-08" db="UniProtKB">
        <authorList>
            <consortium name="RefSeq"/>
        </authorList>
    </citation>
    <scope>IDENTIFICATION</scope>
</reference>
<sequence length="526" mass="58841">MRLNQVSSFMCSLTALLFDYVLNTHIQEVSVQVDKSKKSCSKDTIMKDPSTVYYTSAAPRKEGSDCSFHFIKECSLKFSGDDHVMREAYKICFDLSNQTVDDCLSQVKFSKHMANGLEREIQGIYCGSGKLSLLYPRSVCLGSGENLTVAYMSTNFCNFRGFVKVYVKKIWPHTYDLREVAINCPEGWRNVRSTRGVVVSVVNKPNVKHPVLCKLHILPESDVQKYEKFCFIFSVAEFSMNSVQLFIEGSALEQFGFESVPELGTEYCIALAPSFDYISIEVSPGEDRYASPANVTNYQHSFMFKYRFIEKVKSTNVGSTKEEKDDGYSKNTLFVFFSAPVALLLILYLAFCTRKKRPRTLSNAGLAKDFPPGPYYTADPFDLHGRKLGSIRLQRAVELLENTTTAEIAIAQSSGMLPTPSPQDDELTQVTRVSAEVTPQTPVRASNSLQNEQNTMNKEDIPLASSLGAQSSLATSETLKDCTDRTEEQPSVDTNVVEDEKFPLTDSASCRPPPPGYNSLFSKHEQ</sequence>
<evidence type="ECO:0000313" key="4">
    <source>
        <dbReference type="Proteomes" id="UP000694888"/>
    </source>
</evidence>
<evidence type="ECO:0000256" key="1">
    <source>
        <dbReference type="SAM" id="MobiDB-lite"/>
    </source>
</evidence>
<feature type="transmembrane region" description="Helical" evidence="2">
    <location>
        <begin position="333"/>
        <end position="351"/>
    </location>
</feature>
<organism evidence="4 5">
    <name type="scientific">Aplysia californica</name>
    <name type="common">California sea hare</name>
    <dbReference type="NCBI Taxonomy" id="6500"/>
    <lineage>
        <taxon>Eukaryota</taxon>
        <taxon>Metazoa</taxon>
        <taxon>Spiralia</taxon>
        <taxon>Lophotrochozoa</taxon>
        <taxon>Mollusca</taxon>
        <taxon>Gastropoda</taxon>
        <taxon>Heterobranchia</taxon>
        <taxon>Euthyneura</taxon>
        <taxon>Tectipleura</taxon>
        <taxon>Aplysiida</taxon>
        <taxon>Aplysioidea</taxon>
        <taxon>Aplysiidae</taxon>
        <taxon>Aplysia</taxon>
    </lineage>
</organism>
<keyword evidence="3" id="KW-0732">Signal</keyword>
<gene>
    <name evidence="5" type="primary">LOC101853525</name>
</gene>
<evidence type="ECO:0000256" key="2">
    <source>
        <dbReference type="SAM" id="Phobius"/>
    </source>
</evidence>
<keyword evidence="2" id="KW-1133">Transmembrane helix</keyword>
<feature type="compositionally biased region" description="Low complexity" evidence="1">
    <location>
        <begin position="467"/>
        <end position="476"/>
    </location>
</feature>
<dbReference type="RefSeq" id="XP_005091997.1">
    <property type="nucleotide sequence ID" value="XM_005091940.3"/>
</dbReference>
<dbReference type="Proteomes" id="UP000694888">
    <property type="component" value="Unplaced"/>
</dbReference>
<proteinExistence type="predicted"/>
<keyword evidence="2" id="KW-0472">Membrane</keyword>
<keyword evidence="4" id="KW-1185">Reference proteome</keyword>
<name>A0ABM0JEM9_APLCA</name>
<feature type="signal peptide" evidence="3">
    <location>
        <begin position="1"/>
        <end position="23"/>
    </location>
</feature>
<evidence type="ECO:0000313" key="5">
    <source>
        <dbReference type="RefSeq" id="XP_005091997.1"/>
    </source>
</evidence>
<dbReference type="GeneID" id="101853525"/>
<feature type="region of interest" description="Disordered" evidence="1">
    <location>
        <begin position="467"/>
        <end position="526"/>
    </location>
</feature>
<protein>
    <submittedName>
        <fullName evidence="5">Uncharacterized protein LOC101853525 isoform X1</fullName>
    </submittedName>
</protein>